<comment type="catalytic activity">
    <reaction evidence="22">
        <text>oxidized [electron-transfer flavoprotein] + hexadecanoyl-CoA + H(+) = (2E)-hexadecenoyl-CoA + reduced [electron-transfer flavoprotein]</text>
        <dbReference type="Rhea" id="RHEA:43448"/>
        <dbReference type="Rhea" id="RHEA-COMP:10685"/>
        <dbReference type="Rhea" id="RHEA-COMP:10686"/>
        <dbReference type="ChEBI" id="CHEBI:15378"/>
        <dbReference type="ChEBI" id="CHEBI:57379"/>
        <dbReference type="ChEBI" id="CHEBI:57692"/>
        <dbReference type="ChEBI" id="CHEBI:58307"/>
        <dbReference type="ChEBI" id="CHEBI:61526"/>
    </reaction>
    <physiologicalReaction direction="left-to-right" evidence="22">
        <dbReference type="Rhea" id="RHEA:43449"/>
    </physiologicalReaction>
</comment>
<feature type="domain" description="ACAD9/ACADV-like C-terminal" evidence="33">
    <location>
        <begin position="792"/>
        <end position="910"/>
    </location>
</feature>
<evidence type="ECO:0000259" key="31">
    <source>
        <dbReference type="Pfam" id="PF02770"/>
    </source>
</evidence>
<reference evidence="34 35" key="1">
    <citation type="submission" date="2018-04" db="EMBL/GenBank/DDBJ databases">
        <authorList>
            <person name="Zhang X."/>
            <person name="Yuan J."/>
            <person name="Li F."/>
            <person name="Xiang J."/>
        </authorList>
    </citation>
    <scope>NUCLEOTIDE SEQUENCE [LARGE SCALE GENOMIC DNA]</scope>
    <source>
        <tissue evidence="34">Muscle</tissue>
    </source>
</reference>
<keyword evidence="35" id="KW-1185">Reference proteome</keyword>
<evidence type="ECO:0000256" key="14">
    <source>
        <dbReference type="ARBA" id="ARBA00023098"/>
    </source>
</evidence>
<dbReference type="InterPro" id="IPR009075">
    <property type="entry name" value="AcylCo_DH/oxidase_C"/>
</dbReference>
<dbReference type="Pfam" id="PF21343">
    <property type="entry name" value="ACAD9-ACADV_C"/>
    <property type="match status" value="1"/>
</dbReference>
<evidence type="ECO:0000256" key="4">
    <source>
        <dbReference type="ARBA" id="ARBA00009347"/>
    </source>
</evidence>
<keyword evidence="5" id="KW-0597">Phosphoprotein</keyword>
<evidence type="ECO:0000256" key="8">
    <source>
        <dbReference type="ARBA" id="ARBA00022799"/>
    </source>
</evidence>
<dbReference type="SUPFAM" id="SSF56645">
    <property type="entry name" value="Acyl-CoA dehydrogenase NM domain-like"/>
    <property type="match status" value="1"/>
</dbReference>
<dbReference type="OrthoDB" id="2588832at2759"/>
<evidence type="ECO:0000256" key="28">
    <source>
        <dbReference type="SAM" id="MobiDB-lite"/>
    </source>
</evidence>
<reference evidence="34 35" key="2">
    <citation type="submission" date="2019-01" db="EMBL/GenBank/DDBJ databases">
        <title>The decoding of complex shrimp genome reveals the adaptation for benthos swimmer, frequently molting mechanism and breeding impact on genome.</title>
        <authorList>
            <person name="Sun Y."/>
            <person name="Gao Y."/>
            <person name="Yu Y."/>
        </authorList>
    </citation>
    <scope>NUCLEOTIDE SEQUENCE [LARGE SCALE GENOMIC DNA]</scope>
    <source>
        <tissue evidence="34">Muscle</tissue>
    </source>
</reference>
<dbReference type="FunFam" id="2.40.110.10:FF:000006">
    <property type="entry name" value="very long-chain specific acyl-CoA dehydrogenase, mitochondrial"/>
    <property type="match status" value="1"/>
</dbReference>
<dbReference type="PROSITE" id="PS00072">
    <property type="entry name" value="ACYL_COA_DH_1"/>
    <property type="match status" value="1"/>
</dbReference>
<evidence type="ECO:0000259" key="33">
    <source>
        <dbReference type="Pfam" id="PF21343"/>
    </source>
</evidence>
<keyword evidence="29" id="KW-1133">Transmembrane helix</keyword>
<name>A0A3R7LUJ6_PENVA</name>
<comment type="caution">
    <text evidence="34">The sequence shown here is derived from an EMBL/GenBank/DDBJ whole genome shotgun (WGS) entry which is preliminary data.</text>
</comment>
<comment type="catalytic activity">
    <reaction evidence="25">
        <text>a very-long-chain 2,3-saturated fatty acyl-CoA + oxidized [electron-transfer flavoprotein] + H(+) = a very-long-chain (2E)-enoyl-CoA + reduced [electron-transfer flavoprotein]</text>
        <dbReference type="Rhea" id="RHEA:19181"/>
        <dbReference type="Rhea" id="RHEA-COMP:10685"/>
        <dbReference type="Rhea" id="RHEA-COMP:10686"/>
        <dbReference type="ChEBI" id="CHEBI:15378"/>
        <dbReference type="ChEBI" id="CHEBI:57692"/>
        <dbReference type="ChEBI" id="CHEBI:58307"/>
        <dbReference type="ChEBI" id="CHEBI:83724"/>
        <dbReference type="ChEBI" id="CHEBI:83728"/>
        <dbReference type="EC" id="1.3.8.9"/>
    </reaction>
    <physiologicalReaction direction="left-to-right" evidence="25">
        <dbReference type="Rhea" id="RHEA:19182"/>
    </physiologicalReaction>
</comment>
<evidence type="ECO:0000256" key="3">
    <source>
        <dbReference type="ARBA" id="ARBA00005198"/>
    </source>
</evidence>
<feature type="transmembrane region" description="Helical" evidence="29">
    <location>
        <begin position="47"/>
        <end position="68"/>
    </location>
</feature>
<keyword evidence="15" id="KW-0496">Mitochondrion</keyword>
<dbReference type="InterPro" id="IPR006091">
    <property type="entry name" value="Acyl-CoA_Oxase/DH_mid-dom"/>
</dbReference>
<evidence type="ECO:0000256" key="13">
    <source>
        <dbReference type="ARBA" id="ARBA00023002"/>
    </source>
</evidence>
<evidence type="ECO:0000256" key="2">
    <source>
        <dbReference type="ARBA" id="ARBA00004637"/>
    </source>
</evidence>
<organism evidence="34 35">
    <name type="scientific">Penaeus vannamei</name>
    <name type="common">Whiteleg shrimp</name>
    <name type="synonym">Litopenaeus vannamei</name>
    <dbReference type="NCBI Taxonomy" id="6689"/>
    <lineage>
        <taxon>Eukaryota</taxon>
        <taxon>Metazoa</taxon>
        <taxon>Ecdysozoa</taxon>
        <taxon>Arthropoda</taxon>
        <taxon>Crustacea</taxon>
        <taxon>Multicrustacea</taxon>
        <taxon>Malacostraca</taxon>
        <taxon>Eumalacostraca</taxon>
        <taxon>Eucarida</taxon>
        <taxon>Decapoda</taxon>
        <taxon>Dendrobranchiata</taxon>
        <taxon>Penaeoidea</taxon>
        <taxon>Penaeidae</taxon>
        <taxon>Penaeus</taxon>
    </lineage>
</organism>
<feature type="domain" description="Acyl-CoA oxidase/dehydrogenase middle" evidence="31">
    <location>
        <begin position="479"/>
        <end position="580"/>
    </location>
</feature>
<dbReference type="GO" id="GO:0017099">
    <property type="term" value="F:very-long-chain fatty acyl-CoA dehydrogenase activity"/>
    <property type="evidence" value="ECO:0007669"/>
    <property type="project" value="UniProtKB-EC"/>
</dbReference>
<keyword evidence="16 29" id="KW-0472">Membrane</keyword>
<comment type="catalytic activity">
    <reaction evidence="27">
        <text>octadecanoyl-CoA + oxidized [electron-transfer flavoprotein] + H(+) = (2E)-octadecenoyl-CoA + reduced [electron-transfer flavoprotein]</text>
        <dbReference type="Rhea" id="RHEA:47240"/>
        <dbReference type="Rhea" id="RHEA-COMP:10685"/>
        <dbReference type="Rhea" id="RHEA-COMP:10686"/>
        <dbReference type="ChEBI" id="CHEBI:15378"/>
        <dbReference type="ChEBI" id="CHEBI:57394"/>
        <dbReference type="ChEBI" id="CHEBI:57692"/>
        <dbReference type="ChEBI" id="CHEBI:58307"/>
        <dbReference type="ChEBI" id="CHEBI:71412"/>
    </reaction>
    <physiologicalReaction direction="left-to-right" evidence="27">
        <dbReference type="Rhea" id="RHEA:47241"/>
    </physiologicalReaction>
</comment>
<dbReference type="PANTHER" id="PTHR43884:SF11">
    <property type="entry name" value="VERY LONG-CHAIN SPECIFIC ACYL-COA DEHYDROGENASE, MITOCHONDRIAL"/>
    <property type="match status" value="1"/>
</dbReference>
<dbReference type="EC" id="1.3.8.9" evidence="17"/>
<evidence type="ECO:0000256" key="25">
    <source>
        <dbReference type="ARBA" id="ARBA00049050"/>
    </source>
</evidence>
<keyword evidence="11" id="KW-0809">Transit peptide</keyword>
<dbReference type="FunFam" id="1.20.140.10:FF:000008">
    <property type="entry name" value="acyl-CoA dehydrogenase family member 9, mitochondrial"/>
    <property type="match status" value="1"/>
</dbReference>
<keyword evidence="29" id="KW-0812">Transmembrane</keyword>
<dbReference type="Gene3D" id="1.20.140.10">
    <property type="entry name" value="Butyryl-CoA Dehydrogenase, subunit A, domain 3"/>
    <property type="match status" value="2"/>
</dbReference>
<evidence type="ECO:0000256" key="20">
    <source>
        <dbReference type="ARBA" id="ARBA00046812"/>
    </source>
</evidence>
<comment type="catalytic activity">
    <reaction evidence="21">
        <text>dodecanoyl-CoA + oxidized [electron-transfer flavoprotein] + H(+) = (2E)-dodecenoyl-CoA + reduced [electron-transfer flavoprotein]</text>
        <dbReference type="Rhea" id="RHEA:47296"/>
        <dbReference type="Rhea" id="RHEA-COMP:10685"/>
        <dbReference type="Rhea" id="RHEA-COMP:10686"/>
        <dbReference type="ChEBI" id="CHEBI:15378"/>
        <dbReference type="ChEBI" id="CHEBI:57330"/>
        <dbReference type="ChEBI" id="CHEBI:57375"/>
        <dbReference type="ChEBI" id="CHEBI:57692"/>
        <dbReference type="ChEBI" id="CHEBI:58307"/>
    </reaction>
    <physiologicalReaction direction="left-to-right" evidence="21">
        <dbReference type="Rhea" id="RHEA:47297"/>
    </physiologicalReaction>
</comment>
<comment type="catalytic activity">
    <reaction evidence="26">
        <text>eicosanoyl-CoA + oxidized [electron-transfer flavoprotein] + H(+) = (2E)-eicosenoyl-CoA + reduced [electron-transfer flavoprotein]</text>
        <dbReference type="Rhea" id="RHEA:47236"/>
        <dbReference type="Rhea" id="RHEA-COMP:10685"/>
        <dbReference type="Rhea" id="RHEA-COMP:10686"/>
        <dbReference type="ChEBI" id="CHEBI:15378"/>
        <dbReference type="ChEBI" id="CHEBI:57380"/>
        <dbReference type="ChEBI" id="CHEBI:57692"/>
        <dbReference type="ChEBI" id="CHEBI:58307"/>
        <dbReference type="ChEBI" id="CHEBI:74691"/>
    </reaction>
    <physiologicalReaction direction="left-to-right" evidence="26">
        <dbReference type="Rhea" id="RHEA:47237"/>
    </physiologicalReaction>
</comment>
<dbReference type="PANTHER" id="PTHR43884">
    <property type="entry name" value="ACYL-COA DEHYDROGENASE"/>
    <property type="match status" value="1"/>
</dbReference>
<dbReference type="STRING" id="6689.A0A3R7LUJ6"/>
<evidence type="ECO:0000256" key="9">
    <source>
        <dbReference type="ARBA" id="ARBA00022827"/>
    </source>
</evidence>
<evidence type="ECO:0000256" key="26">
    <source>
        <dbReference type="ARBA" id="ARBA00049140"/>
    </source>
</evidence>
<dbReference type="Gene3D" id="2.40.110.10">
    <property type="entry name" value="Butyryl-CoA Dehydrogenase, subunit A, domain 2"/>
    <property type="match status" value="1"/>
</dbReference>
<comment type="catalytic activity">
    <reaction evidence="23">
        <text>tetracosanoyl-CoA + oxidized [electron-transfer flavoprotein] + H(+) = (2E)-tetracosenoyl-CoA + reduced [electron-transfer flavoprotein]</text>
        <dbReference type="Rhea" id="RHEA:47232"/>
        <dbReference type="Rhea" id="RHEA-COMP:10685"/>
        <dbReference type="Rhea" id="RHEA-COMP:10686"/>
        <dbReference type="ChEBI" id="CHEBI:15378"/>
        <dbReference type="ChEBI" id="CHEBI:57692"/>
        <dbReference type="ChEBI" id="CHEBI:58307"/>
        <dbReference type="ChEBI" id="CHEBI:65052"/>
        <dbReference type="ChEBI" id="CHEBI:74693"/>
    </reaction>
    <physiologicalReaction direction="left-to-right" evidence="23">
        <dbReference type="Rhea" id="RHEA:47233"/>
    </physiologicalReaction>
</comment>
<dbReference type="Proteomes" id="UP000283509">
    <property type="component" value="Unassembled WGS sequence"/>
</dbReference>
<evidence type="ECO:0000313" key="35">
    <source>
        <dbReference type="Proteomes" id="UP000283509"/>
    </source>
</evidence>
<evidence type="ECO:0000256" key="17">
    <source>
        <dbReference type="ARBA" id="ARBA00039034"/>
    </source>
</evidence>
<evidence type="ECO:0000256" key="16">
    <source>
        <dbReference type="ARBA" id="ARBA00023136"/>
    </source>
</evidence>
<gene>
    <name evidence="34" type="ORF">C7M84_018746</name>
</gene>
<dbReference type="InterPro" id="IPR009100">
    <property type="entry name" value="AcylCoA_DH/oxidase_NM_dom_sf"/>
</dbReference>
<dbReference type="GO" id="GO:0005743">
    <property type="term" value="C:mitochondrial inner membrane"/>
    <property type="evidence" value="ECO:0007669"/>
    <property type="project" value="UniProtKB-SubCell"/>
</dbReference>
<evidence type="ECO:0000256" key="12">
    <source>
        <dbReference type="ARBA" id="ARBA00022990"/>
    </source>
</evidence>
<evidence type="ECO:0000256" key="6">
    <source>
        <dbReference type="ARBA" id="ARBA00022630"/>
    </source>
</evidence>
<dbReference type="InterPro" id="IPR036250">
    <property type="entry name" value="AcylCo_DH-like_C"/>
</dbReference>
<feature type="compositionally biased region" description="Pro residues" evidence="28">
    <location>
        <begin position="213"/>
        <end position="258"/>
    </location>
</feature>
<evidence type="ECO:0000256" key="23">
    <source>
        <dbReference type="ARBA" id="ARBA00048086"/>
    </source>
</evidence>
<dbReference type="InterPro" id="IPR049448">
    <property type="entry name" value="ACAD9/ACADV-like_C"/>
</dbReference>
<evidence type="ECO:0000313" key="34">
    <source>
        <dbReference type="EMBL" id="ROT63377.1"/>
    </source>
</evidence>
<accession>A0A3R7LUJ6</accession>
<keyword evidence="7" id="KW-0999">Mitochondrion inner membrane</keyword>
<keyword evidence="8" id="KW-0702">S-nitrosylation</keyword>
<evidence type="ECO:0000259" key="32">
    <source>
        <dbReference type="Pfam" id="PF02771"/>
    </source>
</evidence>
<keyword evidence="12" id="KW-0007">Acetylation</keyword>
<keyword evidence="9" id="KW-0274">FAD</keyword>
<evidence type="ECO:0000256" key="1">
    <source>
        <dbReference type="ARBA" id="ARBA00001974"/>
    </source>
</evidence>
<dbReference type="FunFam" id="1.10.540.10:FF:000001">
    <property type="entry name" value="Very long-chain-specific acyl-CoA dehydrogenase, mitochondrial"/>
    <property type="match status" value="1"/>
</dbReference>
<dbReference type="Pfam" id="PF00441">
    <property type="entry name" value="Acyl-CoA_dh_1"/>
    <property type="match status" value="1"/>
</dbReference>
<evidence type="ECO:0000256" key="27">
    <source>
        <dbReference type="ARBA" id="ARBA00049224"/>
    </source>
</evidence>
<keyword evidence="10" id="KW-0276">Fatty acid metabolism</keyword>
<dbReference type="Pfam" id="PF02771">
    <property type="entry name" value="Acyl-CoA_dh_N"/>
    <property type="match status" value="1"/>
</dbReference>
<dbReference type="InterPro" id="IPR006089">
    <property type="entry name" value="Acyl-CoA_DH_CS"/>
</dbReference>
<evidence type="ECO:0000256" key="7">
    <source>
        <dbReference type="ARBA" id="ARBA00022792"/>
    </source>
</evidence>
<evidence type="ECO:0000256" key="10">
    <source>
        <dbReference type="ARBA" id="ARBA00022832"/>
    </source>
</evidence>
<dbReference type="GO" id="GO:0050660">
    <property type="term" value="F:flavin adenine dinucleotide binding"/>
    <property type="evidence" value="ECO:0007669"/>
    <property type="project" value="InterPro"/>
</dbReference>
<dbReference type="CDD" id="cd01161">
    <property type="entry name" value="VLCAD"/>
    <property type="match status" value="1"/>
</dbReference>
<evidence type="ECO:0000256" key="29">
    <source>
        <dbReference type="SAM" id="Phobius"/>
    </source>
</evidence>
<keyword evidence="6" id="KW-0285">Flavoprotein</keyword>
<evidence type="ECO:0000256" key="15">
    <source>
        <dbReference type="ARBA" id="ARBA00023128"/>
    </source>
</evidence>
<dbReference type="GO" id="GO:0000062">
    <property type="term" value="F:fatty-acyl-CoA binding"/>
    <property type="evidence" value="ECO:0007669"/>
    <property type="project" value="TreeGrafter"/>
</dbReference>
<feature type="compositionally biased region" description="Pro residues" evidence="28">
    <location>
        <begin position="136"/>
        <end position="155"/>
    </location>
</feature>
<comment type="similarity">
    <text evidence="4">Belongs to the acyl-CoA dehydrogenase family.</text>
</comment>
<feature type="domain" description="Acyl-CoA dehydrogenase/oxidase C-terminal" evidence="30">
    <location>
        <begin position="593"/>
        <end position="739"/>
    </location>
</feature>
<evidence type="ECO:0000256" key="24">
    <source>
        <dbReference type="ARBA" id="ARBA00049038"/>
    </source>
</evidence>
<dbReference type="InterPro" id="IPR046373">
    <property type="entry name" value="Acyl-CoA_Oxase/DH_mid-dom_sf"/>
</dbReference>
<dbReference type="SUPFAM" id="SSF47203">
    <property type="entry name" value="Acyl-CoA dehydrogenase C-terminal domain-like"/>
    <property type="match status" value="1"/>
</dbReference>
<comment type="subunit">
    <text evidence="20">Homodimer. Homodimerizes after import into the mitochondrion.</text>
</comment>
<protein>
    <recommendedName>
        <fullName evidence="18">Very long-chain specific acyl-CoA dehydrogenase, mitochondrial</fullName>
        <ecNumber evidence="17">1.3.8.9</ecNumber>
    </recommendedName>
</protein>
<evidence type="ECO:0000256" key="5">
    <source>
        <dbReference type="ARBA" id="ARBA00022553"/>
    </source>
</evidence>
<evidence type="ECO:0000256" key="19">
    <source>
        <dbReference type="ARBA" id="ARBA00045422"/>
    </source>
</evidence>
<comment type="pathway">
    <text evidence="3">Lipid metabolism; mitochondrial fatty acid beta-oxidation.</text>
</comment>
<dbReference type="PROSITE" id="PS00073">
    <property type="entry name" value="ACYL_COA_DH_2"/>
    <property type="match status" value="1"/>
</dbReference>
<evidence type="ECO:0000256" key="11">
    <source>
        <dbReference type="ARBA" id="ARBA00022946"/>
    </source>
</evidence>
<feature type="region of interest" description="Disordered" evidence="28">
    <location>
        <begin position="191"/>
        <end position="297"/>
    </location>
</feature>
<evidence type="ECO:0000259" key="30">
    <source>
        <dbReference type="Pfam" id="PF00441"/>
    </source>
</evidence>
<keyword evidence="14" id="KW-0443">Lipid metabolism</keyword>
<comment type="function">
    <text evidence="19">Very long-chain specific acyl-CoA dehydrogenase is one of the acyl-CoA dehydrogenases that catalyze the first step of mitochondrial fatty acid beta-oxidation, an aerobic process breaking down fatty acids into acetyl-CoA and allowing the production of energy from fats. The first step of fatty acid beta-oxidation consists in the removal of one hydrogen from C-2 and C-3 of the straight-chain fatty acyl-CoA thioester, resulting in the formation of trans-2-enoyl-CoA. Among the different mitochondrial acyl-CoA dehydrogenases, very long-chain specific acyl-CoA dehydrogenase acts specifically on acyl-CoAs with saturated 12 to 24 carbons long primary chains.</text>
</comment>
<comment type="catalytic activity">
    <reaction evidence="24">
        <text>tetradecanoyl-CoA + oxidized [electron-transfer flavoprotein] + H(+) = (2E)-tetradecenoyl-CoA + reduced [electron-transfer flavoprotein]</text>
        <dbReference type="Rhea" id="RHEA:47316"/>
        <dbReference type="Rhea" id="RHEA-COMP:10685"/>
        <dbReference type="Rhea" id="RHEA-COMP:10686"/>
        <dbReference type="ChEBI" id="CHEBI:15378"/>
        <dbReference type="ChEBI" id="CHEBI:57385"/>
        <dbReference type="ChEBI" id="CHEBI:57692"/>
        <dbReference type="ChEBI" id="CHEBI:58307"/>
        <dbReference type="ChEBI" id="CHEBI:61405"/>
    </reaction>
    <physiologicalReaction direction="left-to-right" evidence="24">
        <dbReference type="Rhea" id="RHEA:47317"/>
    </physiologicalReaction>
</comment>
<dbReference type="AlphaFoldDB" id="A0A3R7LUJ6"/>
<dbReference type="GO" id="GO:0006631">
    <property type="term" value="P:fatty acid metabolic process"/>
    <property type="evidence" value="ECO:0007669"/>
    <property type="project" value="UniProtKB-KW"/>
</dbReference>
<dbReference type="InterPro" id="IPR037069">
    <property type="entry name" value="AcylCoA_DH/ox_N_sf"/>
</dbReference>
<evidence type="ECO:0000256" key="21">
    <source>
        <dbReference type="ARBA" id="ARBA00047893"/>
    </source>
</evidence>
<feature type="region of interest" description="Disordered" evidence="28">
    <location>
        <begin position="136"/>
        <end position="169"/>
    </location>
</feature>
<dbReference type="InterPro" id="IPR013786">
    <property type="entry name" value="AcylCoA_DH/ox_N"/>
</dbReference>
<dbReference type="EMBL" id="QCYY01003447">
    <property type="protein sequence ID" value="ROT63377.1"/>
    <property type="molecule type" value="Genomic_DNA"/>
</dbReference>
<dbReference type="Pfam" id="PF02770">
    <property type="entry name" value="Acyl-CoA_dh_M"/>
    <property type="match status" value="1"/>
</dbReference>
<dbReference type="Gene3D" id="1.10.540.10">
    <property type="entry name" value="Acyl-CoA dehydrogenase/oxidase, N-terminal domain"/>
    <property type="match status" value="1"/>
</dbReference>
<evidence type="ECO:0000256" key="18">
    <source>
        <dbReference type="ARBA" id="ARBA00040902"/>
    </source>
</evidence>
<feature type="compositionally biased region" description="Low complexity" evidence="28">
    <location>
        <begin position="192"/>
        <end position="209"/>
    </location>
</feature>
<feature type="domain" description="Acyl-CoA dehydrogenase/oxidase N-terminal" evidence="32">
    <location>
        <begin position="366"/>
        <end position="475"/>
    </location>
</feature>
<sequence>MFHYPSSSSFSSCCSFSSSFYCPLTPPSPFIPPLSTPHSLVIHLLHFLHRLLLLLLFFFFFFWLFIFFSPPDPPSLPPPPFRPPFPLLLRDPLSMSGDHIQRPVYLALYITVSYYLPLPPLPFAFPPTPLLQAPPIPLSLTPPNPHPPSSHTPPRPHLHPPTTHPLTPQFSSTTLLLAPYYPFPPPPPSPYPFTTTTLATLPLPSNSSHPYHHPSPLPASPPNPPTPYPSPTPSSPPTNSLSPPPPFSPCPPYPPSPPGNNYHGRAPSASPAQRTRAAAEGKLASAPASGPSSGGRRPSLARLWFLSYRLQSTAAQPAASKAPAKERNMAKKIEVNKSFVMNMFRGAAVTEQAIPYPYTLSEEQRETLEMLVDPTEKFFEEVNDPAKNDALEKVEDHTLEGLKELGAFGLQVPAELGGVGLTNTQYARLVEIVGSHDLGVGITLGAHQSIGFKGILIAGNPEQKAKYLPKCASGETMAAFALTEPSSGSDAGSIRSRAVPSEDGSHYILNGSKIWISNGGLAEVFTVFAQTPVTDPKSGVTKDKVTAFIVERAFGGVSHGLPEKKMGIKASNTAEVYFEDTKIPAENVLGGVGNGFKVAMEILNNGRFGMAGALSGTMRYSIKKALDFATTRIQFGQRIDSFGTIQEKLARMAMLHYVTESMAYMISSNMDSGSKDYHLEAAISKVFASEAAWTVTDEAIQVMGGMGFMKESGLERVMRDLRIFRIFEGTNDILRLFVALTGLQYAGGHLKELQKALKNPSANMGLILGEGTKRAKRAIGFGNGGPIEGVHPNLSDSAALLNRAVEAFGYTCEGMLMKHGKDIVHRQFLLNRLANSAIDLYASIVVLSRASRSLTENFPSAAHEEKIARVWVNEASDRIQLNLTAVKSNISQKNFADLEAIAKELCEHGGIVAERPLGL</sequence>
<comment type="cofactor">
    <cofactor evidence="1">
        <name>FAD</name>
        <dbReference type="ChEBI" id="CHEBI:57692"/>
    </cofactor>
</comment>
<feature type="compositionally biased region" description="Low complexity" evidence="28">
    <location>
        <begin position="283"/>
        <end position="297"/>
    </location>
</feature>
<proteinExistence type="inferred from homology"/>
<feature type="compositionally biased region" description="Low complexity" evidence="28">
    <location>
        <begin position="160"/>
        <end position="169"/>
    </location>
</feature>
<evidence type="ECO:0000256" key="22">
    <source>
        <dbReference type="ARBA" id="ARBA00047916"/>
    </source>
</evidence>
<comment type="subcellular location">
    <subcellularLocation>
        <location evidence="2">Mitochondrion inner membrane</location>
        <topology evidence="2">Peripheral membrane protein</topology>
    </subcellularLocation>
</comment>
<keyword evidence="13" id="KW-0560">Oxidoreductase</keyword>